<proteinExistence type="predicted"/>
<dbReference type="Pfam" id="PF10975">
    <property type="entry name" value="DUF2802"/>
    <property type="match status" value="1"/>
</dbReference>
<dbReference type="AlphaFoldDB" id="A0A8I2B1A9"/>
<accession>A0A8I2B1A9</accession>
<name>A0A8I2B1A9_PLESH</name>
<dbReference type="RefSeq" id="WP_010862173.1">
    <property type="nucleotide sequence ID" value="NZ_CP076371.1"/>
</dbReference>
<dbReference type="InterPro" id="IPR021244">
    <property type="entry name" value="DUF2802"/>
</dbReference>
<evidence type="ECO:0000313" key="2">
    <source>
        <dbReference type="Proteomes" id="UP000664658"/>
    </source>
</evidence>
<reference evidence="1" key="1">
    <citation type="submission" date="2021-03" db="EMBL/GenBank/DDBJ databases">
        <title>Plesiomonas shigelloides zfcc0051, isolated from zebrafish feces.</title>
        <authorList>
            <person name="Vanderhoek Z."/>
            <person name="Gaulke C."/>
        </authorList>
    </citation>
    <scope>NUCLEOTIDE SEQUENCE</scope>
    <source>
        <strain evidence="1">Zfcc0051</strain>
    </source>
</reference>
<gene>
    <name evidence="1" type="ORF">J2R62_00845</name>
</gene>
<protein>
    <submittedName>
        <fullName evidence="1">DUF2802 domain-containing protein</fullName>
    </submittedName>
</protein>
<dbReference type="EMBL" id="JAFNAA010000001">
    <property type="protein sequence ID" value="MBO1106781.1"/>
    <property type="molecule type" value="Genomic_DNA"/>
</dbReference>
<dbReference type="Proteomes" id="UP000664658">
    <property type="component" value="Unassembled WGS sequence"/>
</dbReference>
<evidence type="ECO:0000313" key="1">
    <source>
        <dbReference type="EMBL" id="MBO1106781.1"/>
    </source>
</evidence>
<sequence length="136" mass="15447">MVAVAVLSVVCAGLAWSLISLWRQHKTILRRVEASEVLLKAARRQFDTTGKSIEELRGGFIGLGNELHQLVDKQEQFSVKLNEVTYIDPEHRLYSRATKLAEMGAGLDELMQECELPKAEAELLLNLQRQMKNRRT</sequence>
<organism evidence="1 2">
    <name type="scientific">Plesiomonas shigelloides</name>
    <name type="common">Aeromonas shigelloides</name>
    <dbReference type="NCBI Taxonomy" id="703"/>
    <lineage>
        <taxon>Bacteria</taxon>
        <taxon>Pseudomonadati</taxon>
        <taxon>Pseudomonadota</taxon>
        <taxon>Gammaproteobacteria</taxon>
        <taxon>Enterobacterales</taxon>
        <taxon>Enterobacteriaceae</taxon>
        <taxon>Plesiomonas</taxon>
    </lineage>
</organism>
<comment type="caution">
    <text evidence="1">The sequence shown here is derived from an EMBL/GenBank/DDBJ whole genome shotgun (WGS) entry which is preliminary data.</text>
</comment>